<sequence length="85" mass="9204">MTTSGEILTPEPDDDARIPGLGVEQRVLMTLKVSRDSGRTWDPVTKVREDEHPVTIDNPGRFPPCACPRCTGHKPRVGAAPQVGS</sequence>
<evidence type="ECO:0000313" key="1">
    <source>
        <dbReference type="EMBL" id="WUS24927.1"/>
    </source>
</evidence>
<protein>
    <recommendedName>
        <fullName evidence="3">Sialidase domain-containing protein</fullName>
    </recommendedName>
</protein>
<name>A0ABZ1VSP6_9ACTN</name>
<gene>
    <name evidence="1" type="ORF">OG727_23060</name>
</gene>
<dbReference type="GeneID" id="96636162"/>
<proteinExistence type="predicted"/>
<accession>A0ABZ1VSP6</accession>
<keyword evidence="2" id="KW-1185">Reference proteome</keyword>
<dbReference type="RefSeq" id="WP_328742297.1">
    <property type="nucleotide sequence ID" value="NZ_CP108073.1"/>
</dbReference>
<dbReference type="EMBL" id="CP108473">
    <property type="protein sequence ID" value="WUS24927.1"/>
    <property type="molecule type" value="Genomic_DNA"/>
</dbReference>
<evidence type="ECO:0008006" key="3">
    <source>
        <dbReference type="Google" id="ProtNLM"/>
    </source>
</evidence>
<dbReference type="Proteomes" id="UP001432292">
    <property type="component" value="Chromosome"/>
</dbReference>
<evidence type="ECO:0000313" key="2">
    <source>
        <dbReference type="Proteomes" id="UP001432292"/>
    </source>
</evidence>
<reference evidence="1" key="1">
    <citation type="submission" date="2022-10" db="EMBL/GenBank/DDBJ databases">
        <title>The complete genomes of actinobacterial strains from the NBC collection.</title>
        <authorList>
            <person name="Joergensen T.S."/>
            <person name="Alvarez Arevalo M."/>
            <person name="Sterndorff E.B."/>
            <person name="Faurdal D."/>
            <person name="Vuksanovic O."/>
            <person name="Mourched A.-S."/>
            <person name="Charusanti P."/>
            <person name="Shaw S."/>
            <person name="Blin K."/>
            <person name="Weber T."/>
        </authorList>
    </citation>
    <scope>NUCLEOTIDE SEQUENCE</scope>
    <source>
        <strain evidence="1">NBC_01256</strain>
    </source>
</reference>
<organism evidence="1 2">
    <name type="scientific">Streptomyces caniferus</name>
    <dbReference type="NCBI Taxonomy" id="285557"/>
    <lineage>
        <taxon>Bacteria</taxon>
        <taxon>Bacillati</taxon>
        <taxon>Actinomycetota</taxon>
        <taxon>Actinomycetes</taxon>
        <taxon>Kitasatosporales</taxon>
        <taxon>Streptomycetaceae</taxon>
        <taxon>Streptomyces</taxon>
    </lineage>
</organism>